<dbReference type="InterPro" id="IPR003673">
    <property type="entry name" value="CoA-Trfase_fam_III"/>
</dbReference>
<dbReference type="SUPFAM" id="SSF89796">
    <property type="entry name" value="CoA-transferase family III (CaiB/BaiF)"/>
    <property type="match status" value="1"/>
</dbReference>
<dbReference type="Gene3D" id="3.40.50.10540">
    <property type="entry name" value="Crotonobetainyl-coa:carnitine coa-transferase, domain 1"/>
    <property type="match status" value="2"/>
</dbReference>
<evidence type="ECO:0000313" key="2">
    <source>
        <dbReference type="Proteomes" id="UP000529637"/>
    </source>
</evidence>
<sequence length="405" mass="43559">MAHREAMMPGALEGITMLELCRVSPAELPGMMLADLGADVLRVETPQPGAAARSPEEERHIVSAHTNRNKRSIALDMKRPEGRSIFRQLAAKADVVIEGFRPGVMDRLGAGYAELAAGNPRLIMCSMSGFGQTGPSRNRAAHDLNFLALSGALSLWGKPGAAPDIPLNLVADLGGAAMHAAFAIMAALFAREKSGLGQHIDLSYLDATVALLAATPNQRRFDEARPPRADEGVFSGTYPYYGLYATADQRWLSVACSEPHLWRNFCDAIGTPELAPFARQASHYGRTADPDESKARAAVQRVLVAHELSHWEGIFADADVCVAPVAKLDEMRRDPQVVHRGLITTIEHPSVGPVTQFASAVRLSATPARIPHAAPLPGEHTVEVLRALGLPADVIENLRNAHVIE</sequence>
<dbReference type="Gene3D" id="3.30.1540.10">
    <property type="entry name" value="formyl-coa transferase, domain 3"/>
    <property type="match status" value="1"/>
</dbReference>
<name>A0A7Y6NRE9_9BURK</name>
<keyword evidence="2" id="KW-1185">Reference proteome</keyword>
<dbReference type="InterPro" id="IPR050509">
    <property type="entry name" value="CoA-transferase_III"/>
</dbReference>
<reference evidence="1 2" key="1">
    <citation type="submission" date="2020-06" db="EMBL/GenBank/DDBJ databases">
        <title>Schlegella sp. ID0723 isolated from air conditioner.</title>
        <authorList>
            <person name="Kim D.Y."/>
            <person name="Kim D.-U."/>
        </authorList>
    </citation>
    <scope>NUCLEOTIDE SEQUENCE [LARGE SCALE GENOMIC DNA]</scope>
    <source>
        <strain evidence="1 2">ID0723</strain>
    </source>
</reference>
<dbReference type="Pfam" id="PF02515">
    <property type="entry name" value="CoA_transf_3"/>
    <property type="match status" value="1"/>
</dbReference>
<comment type="caution">
    <text evidence="1">The sequence shown here is derived from an EMBL/GenBank/DDBJ whole genome shotgun (WGS) entry which is preliminary data.</text>
</comment>
<accession>A0A7Y6NRE9</accession>
<dbReference type="PANTHER" id="PTHR48228:SF5">
    <property type="entry name" value="ALPHA-METHYLACYL-COA RACEMASE"/>
    <property type="match status" value="1"/>
</dbReference>
<dbReference type="PANTHER" id="PTHR48228">
    <property type="entry name" value="SUCCINYL-COA--D-CITRAMALATE COA-TRANSFERASE"/>
    <property type="match status" value="1"/>
</dbReference>
<organism evidence="1 2">
    <name type="scientific">Piscinibacter koreensis</name>
    <dbReference type="NCBI Taxonomy" id="2742824"/>
    <lineage>
        <taxon>Bacteria</taxon>
        <taxon>Pseudomonadati</taxon>
        <taxon>Pseudomonadota</taxon>
        <taxon>Betaproteobacteria</taxon>
        <taxon>Burkholderiales</taxon>
        <taxon>Sphaerotilaceae</taxon>
        <taxon>Piscinibacter</taxon>
    </lineage>
</organism>
<dbReference type="EMBL" id="JABWMJ010000010">
    <property type="protein sequence ID" value="NUZ07949.1"/>
    <property type="molecule type" value="Genomic_DNA"/>
</dbReference>
<proteinExistence type="predicted"/>
<dbReference type="AlphaFoldDB" id="A0A7Y6NRE9"/>
<dbReference type="RefSeq" id="WP_176070791.1">
    <property type="nucleotide sequence ID" value="NZ_JABWMJ010000010.1"/>
</dbReference>
<gene>
    <name evidence="1" type="ORF">HQN59_19470</name>
</gene>
<dbReference type="InterPro" id="IPR023606">
    <property type="entry name" value="CoA-Trfase_III_dom_1_sf"/>
</dbReference>
<keyword evidence="1" id="KW-0808">Transferase</keyword>
<evidence type="ECO:0000313" key="1">
    <source>
        <dbReference type="EMBL" id="NUZ07949.1"/>
    </source>
</evidence>
<dbReference type="GO" id="GO:0016740">
    <property type="term" value="F:transferase activity"/>
    <property type="evidence" value="ECO:0007669"/>
    <property type="project" value="UniProtKB-KW"/>
</dbReference>
<dbReference type="InterPro" id="IPR044855">
    <property type="entry name" value="CoA-Trfase_III_dom3_sf"/>
</dbReference>
<protein>
    <submittedName>
        <fullName evidence="1">CoA transferase</fullName>
    </submittedName>
</protein>
<dbReference type="Proteomes" id="UP000529637">
    <property type="component" value="Unassembled WGS sequence"/>
</dbReference>